<dbReference type="OrthoDB" id="1524053at2"/>
<name>A0A2U1CR51_9BURK</name>
<gene>
    <name evidence="2" type="ORF">C7440_0744</name>
</gene>
<feature type="transmembrane region" description="Helical" evidence="1">
    <location>
        <begin position="279"/>
        <end position="296"/>
    </location>
</feature>
<evidence type="ECO:0000313" key="2">
    <source>
        <dbReference type="EMBL" id="PVY68349.1"/>
    </source>
</evidence>
<comment type="caution">
    <text evidence="2">The sequence shown here is derived from an EMBL/GenBank/DDBJ whole genome shotgun (WGS) entry which is preliminary data.</text>
</comment>
<accession>A0A2U1CR51</accession>
<dbReference type="RefSeq" id="WP_116517519.1">
    <property type="nucleotide sequence ID" value="NZ_JACCEX010000001.1"/>
</dbReference>
<feature type="transmembrane region" description="Helical" evidence="1">
    <location>
        <begin position="188"/>
        <end position="210"/>
    </location>
</feature>
<dbReference type="InterPro" id="IPR037185">
    <property type="entry name" value="EmrE-like"/>
</dbReference>
<feature type="transmembrane region" description="Helical" evidence="1">
    <location>
        <begin position="92"/>
        <end position="109"/>
    </location>
</feature>
<dbReference type="Proteomes" id="UP000246145">
    <property type="component" value="Unassembled WGS sequence"/>
</dbReference>
<dbReference type="SUPFAM" id="SSF103481">
    <property type="entry name" value="Multidrug resistance efflux transporter EmrE"/>
    <property type="match status" value="2"/>
</dbReference>
<feature type="transmembrane region" description="Helical" evidence="1">
    <location>
        <begin position="33"/>
        <end position="49"/>
    </location>
</feature>
<evidence type="ECO:0000256" key="1">
    <source>
        <dbReference type="SAM" id="Phobius"/>
    </source>
</evidence>
<evidence type="ECO:0000313" key="3">
    <source>
        <dbReference type="Proteomes" id="UP000246145"/>
    </source>
</evidence>
<feature type="transmembrane region" description="Helical" evidence="1">
    <location>
        <begin position="61"/>
        <end position="80"/>
    </location>
</feature>
<feature type="transmembrane region" description="Helical" evidence="1">
    <location>
        <begin position="161"/>
        <end position="181"/>
    </location>
</feature>
<evidence type="ECO:0008006" key="4">
    <source>
        <dbReference type="Google" id="ProtNLM"/>
    </source>
</evidence>
<feature type="transmembrane region" description="Helical" evidence="1">
    <location>
        <begin position="252"/>
        <end position="273"/>
    </location>
</feature>
<dbReference type="EMBL" id="QEKO01000001">
    <property type="protein sequence ID" value="PVY68349.1"/>
    <property type="molecule type" value="Genomic_DNA"/>
</dbReference>
<keyword evidence="1" id="KW-0472">Membrane</keyword>
<feature type="transmembrane region" description="Helical" evidence="1">
    <location>
        <begin position="116"/>
        <end position="134"/>
    </location>
</feature>
<reference evidence="2 3" key="1">
    <citation type="submission" date="2018-04" db="EMBL/GenBank/DDBJ databases">
        <title>Genomic Encyclopedia of Type Strains, Phase IV (KMG-IV): sequencing the most valuable type-strain genomes for metagenomic binning, comparative biology and taxonomic classification.</title>
        <authorList>
            <person name="Goeker M."/>
        </authorList>
    </citation>
    <scope>NUCLEOTIDE SEQUENCE [LARGE SCALE GENOMIC DNA]</scope>
    <source>
        <strain evidence="2 3">DSM 10065</strain>
    </source>
</reference>
<feature type="transmembrane region" description="Helical" evidence="1">
    <location>
        <begin position="222"/>
        <end position="240"/>
    </location>
</feature>
<keyword evidence="3" id="KW-1185">Reference proteome</keyword>
<dbReference type="AlphaFoldDB" id="A0A2U1CR51"/>
<protein>
    <recommendedName>
        <fullName evidence="4">EamA-like transporter family protein</fullName>
    </recommendedName>
</protein>
<keyword evidence="1" id="KW-1133">Transmembrane helix</keyword>
<keyword evidence="1" id="KW-0812">Transmembrane</keyword>
<proteinExistence type="predicted"/>
<sequence length="298" mass="31111">MLSLVASVASSVAVSILLKVARRQDIRVDQAIAVNYPVAALLCLALLRPHPEQLLAPGTPWWVLILLGILLPGIFLAMAGAVRHAGIVVSDAAQRLSLLIPLAAAFLLFGETASPAKLAGMAVALAALVCLLWQPGRMDIAAQDSAGPAARPGDIPSGGRAGTLTVLLCVWAGYGAIDILFKQMARSAVDFASSLLAAFVLAGLAMGAWLASRRARWRARSVAAGVLLGALNFSNIYFYLRAHQQYPDNPTLVFASMNIGVIGLGALVGAWVFKEGLPPNKLAGLVLAVVAIGLLMPR</sequence>
<organism evidence="2 3">
    <name type="scientific">Pusillimonas noertemannii</name>
    <dbReference type="NCBI Taxonomy" id="305977"/>
    <lineage>
        <taxon>Bacteria</taxon>
        <taxon>Pseudomonadati</taxon>
        <taxon>Pseudomonadota</taxon>
        <taxon>Betaproteobacteria</taxon>
        <taxon>Burkholderiales</taxon>
        <taxon>Alcaligenaceae</taxon>
        <taxon>Pusillimonas</taxon>
    </lineage>
</organism>